<keyword evidence="8" id="KW-0175">Coiled coil</keyword>
<organism evidence="12 13">
    <name type="scientific">Cynoglossus semilaevis</name>
    <name type="common">Tongue sole</name>
    <dbReference type="NCBI Taxonomy" id="244447"/>
    <lineage>
        <taxon>Eukaryota</taxon>
        <taxon>Metazoa</taxon>
        <taxon>Chordata</taxon>
        <taxon>Craniata</taxon>
        <taxon>Vertebrata</taxon>
        <taxon>Euteleostomi</taxon>
        <taxon>Actinopterygii</taxon>
        <taxon>Neopterygii</taxon>
        <taxon>Teleostei</taxon>
        <taxon>Neoteleostei</taxon>
        <taxon>Acanthomorphata</taxon>
        <taxon>Carangaria</taxon>
        <taxon>Pleuronectiformes</taxon>
        <taxon>Pleuronectoidei</taxon>
        <taxon>Cynoglossidae</taxon>
        <taxon>Cynoglossinae</taxon>
        <taxon>Cynoglossus</taxon>
    </lineage>
</organism>
<protein>
    <submittedName>
        <fullName evidence="12">Protein Shroom3-like</fullName>
    </submittedName>
</protein>
<dbReference type="PROSITE" id="PS51306">
    <property type="entry name" value="ASD1"/>
    <property type="match status" value="1"/>
</dbReference>
<feature type="region of interest" description="Disordered" evidence="9">
    <location>
        <begin position="252"/>
        <end position="282"/>
    </location>
</feature>
<feature type="compositionally biased region" description="Polar residues" evidence="9">
    <location>
        <begin position="662"/>
        <end position="675"/>
    </location>
</feature>
<keyword evidence="13" id="KW-1185">Reference proteome</keyword>
<evidence type="ECO:0000256" key="8">
    <source>
        <dbReference type="SAM" id="Coils"/>
    </source>
</evidence>
<keyword evidence="4" id="KW-0493">Microtubule</keyword>
<dbReference type="PANTHER" id="PTHR15012">
    <property type="entry name" value="APICAL PROTEIN/SHROOM-RELATED"/>
    <property type="match status" value="1"/>
</dbReference>
<dbReference type="Pfam" id="PF08687">
    <property type="entry name" value="ASD2"/>
    <property type="match status" value="1"/>
</dbReference>
<feature type="compositionally biased region" description="Low complexity" evidence="9">
    <location>
        <begin position="1089"/>
        <end position="1105"/>
    </location>
</feature>
<feature type="region of interest" description="Disordered" evidence="9">
    <location>
        <begin position="721"/>
        <end position="861"/>
    </location>
</feature>
<comment type="subcellular location">
    <subcellularLocation>
        <location evidence="1">Cytoplasm</location>
        <location evidence="1">Cytoskeleton</location>
    </subcellularLocation>
</comment>
<dbReference type="STRING" id="244447.ENSCSEP00000002397"/>
<feature type="compositionally biased region" description="Low complexity" evidence="9">
    <location>
        <begin position="425"/>
        <end position="436"/>
    </location>
</feature>
<feature type="domain" description="ASD1" evidence="10">
    <location>
        <begin position="879"/>
        <end position="1008"/>
    </location>
</feature>
<dbReference type="KEGG" id="csem:103389357"/>
<feature type="compositionally biased region" description="Low complexity" evidence="9">
    <location>
        <begin position="518"/>
        <end position="543"/>
    </location>
</feature>
<feature type="region of interest" description="Disordered" evidence="9">
    <location>
        <begin position="510"/>
        <end position="544"/>
    </location>
</feature>
<feature type="compositionally biased region" description="Basic and acidic residues" evidence="9">
    <location>
        <begin position="1066"/>
        <end position="1078"/>
    </location>
</feature>
<feature type="region of interest" description="Disordered" evidence="9">
    <location>
        <begin position="209"/>
        <end position="232"/>
    </location>
</feature>
<feature type="region of interest" description="Disordered" evidence="9">
    <location>
        <begin position="64"/>
        <end position="85"/>
    </location>
</feature>
<feature type="compositionally biased region" description="Polar residues" evidence="9">
    <location>
        <begin position="1384"/>
        <end position="1399"/>
    </location>
</feature>
<dbReference type="PANTHER" id="PTHR15012:SF33">
    <property type="entry name" value="PROTEIN SHROOM3"/>
    <property type="match status" value="1"/>
</dbReference>
<feature type="region of interest" description="Disordered" evidence="9">
    <location>
        <begin position="16"/>
        <end position="43"/>
    </location>
</feature>
<feature type="compositionally biased region" description="Polar residues" evidence="9">
    <location>
        <begin position="639"/>
        <end position="653"/>
    </location>
</feature>
<dbReference type="InterPro" id="IPR027685">
    <property type="entry name" value="Shroom_fam"/>
</dbReference>
<feature type="compositionally biased region" description="Polar residues" evidence="9">
    <location>
        <begin position="210"/>
        <end position="230"/>
    </location>
</feature>
<evidence type="ECO:0000256" key="7">
    <source>
        <dbReference type="PROSITE-ProRule" id="PRU00637"/>
    </source>
</evidence>
<feature type="compositionally biased region" description="Basic and acidic residues" evidence="9">
    <location>
        <begin position="749"/>
        <end position="758"/>
    </location>
</feature>
<evidence type="ECO:0000256" key="5">
    <source>
        <dbReference type="ARBA" id="ARBA00023203"/>
    </source>
</evidence>
<dbReference type="GeneID" id="103389357"/>
<feature type="region of interest" description="Disordered" evidence="9">
    <location>
        <begin position="893"/>
        <end position="939"/>
    </location>
</feature>
<evidence type="ECO:0000313" key="12">
    <source>
        <dbReference type="Ensembl" id="ENSCSEP00000002397.1"/>
    </source>
</evidence>
<feature type="compositionally biased region" description="Low complexity" evidence="9">
    <location>
        <begin position="1296"/>
        <end position="1327"/>
    </location>
</feature>
<feature type="region of interest" description="Disordered" evidence="9">
    <location>
        <begin position="1066"/>
        <end position="1105"/>
    </location>
</feature>
<dbReference type="CTD" id="57619"/>
<evidence type="ECO:0000256" key="4">
    <source>
        <dbReference type="ARBA" id="ARBA00022701"/>
    </source>
</evidence>
<evidence type="ECO:0000256" key="1">
    <source>
        <dbReference type="ARBA" id="ARBA00004245"/>
    </source>
</evidence>
<feature type="compositionally biased region" description="Pro residues" evidence="9">
    <location>
        <begin position="1597"/>
        <end position="1618"/>
    </location>
</feature>
<feature type="region of interest" description="Disordered" evidence="9">
    <location>
        <begin position="1445"/>
        <end position="1582"/>
    </location>
</feature>
<feature type="compositionally biased region" description="Low complexity" evidence="9">
    <location>
        <begin position="1568"/>
        <end position="1582"/>
    </location>
</feature>
<evidence type="ECO:0000313" key="13">
    <source>
        <dbReference type="Proteomes" id="UP000265120"/>
    </source>
</evidence>
<name>A0A3P8UJ43_CYNSE</name>
<dbReference type="GO" id="GO:0005874">
    <property type="term" value="C:microtubule"/>
    <property type="evidence" value="ECO:0007669"/>
    <property type="project" value="UniProtKB-KW"/>
</dbReference>
<feature type="compositionally biased region" description="Low complexity" evidence="9">
    <location>
        <begin position="901"/>
        <end position="922"/>
    </location>
</feature>
<dbReference type="Gene3D" id="6.10.250.3120">
    <property type="match status" value="1"/>
</dbReference>
<dbReference type="OrthoDB" id="10063560at2759"/>
<evidence type="ECO:0000256" key="9">
    <source>
        <dbReference type="SAM" id="MobiDB-lite"/>
    </source>
</evidence>
<dbReference type="InterPro" id="IPR014800">
    <property type="entry name" value="ASD1_dom"/>
</dbReference>
<reference evidence="12 13" key="1">
    <citation type="journal article" date="2014" name="Nat. Genet.">
        <title>Whole-genome sequence of a flatfish provides insights into ZW sex chromosome evolution and adaptation to a benthic lifestyle.</title>
        <authorList>
            <person name="Chen S."/>
            <person name="Zhang G."/>
            <person name="Shao C."/>
            <person name="Huang Q."/>
            <person name="Liu G."/>
            <person name="Zhang P."/>
            <person name="Song W."/>
            <person name="An N."/>
            <person name="Chalopin D."/>
            <person name="Volff J.N."/>
            <person name="Hong Y."/>
            <person name="Li Q."/>
            <person name="Sha Z."/>
            <person name="Zhou H."/>
            <person name="Xie M."/>
            <person name="Yu Q."/>
            <person name="Liu Y."/>
            <person name="Xiang H."/>
            <person name="Wang N."/>
            <person name="Wu K."/>
            <person name="Yang C."/>
            <person name="Zhou Q."/>
            <person name="Liao X."/>
            <person name="Yang L."/>
            <person name="Hu Q."/>
            <person name="Zhang J."/>
            <person name="Meng L."/>
            <person name="Jin L."/>
            <person name="Tian Y."/>
            <person name="Lian J."/>
            <person name="Yang J."/>
            <person name="Miao G."/>
            <person name="Liu S."/>
            <person name="Liang Z."/>
            <person name="Yan F."/>
            <person name="Li Y."/>
            <person name="Sun B."/>
            <person name="Zhang H."/>
            <person name="Zhang J."/>
            <person name="Zhu Y."/>
            <person name="Du M."/>
            <person name="Zhao Y."/>
            <person name="Schartl M."/>
            <person name="Tang Q."/>
            <person name="Wang J."/>
        </authorList>
    </citation>
    <scope>NUCLEOTIDE SEQUENCE</scope>
</reference>
<dbReference type="InParanoid" id="A0A3P8UJ43"/>
<reference evidence="12" key="2">
    <citation type="submission" date="2025-08" db="UniProtKB">
        <authorList>
            <consortium name="Ensembl"/>
        </authorList>
    </citation>
    <scope>IDENTIFICATION</scope>
</reference>
<evidence type="ECO:0000259" key="10">
    <source>
        <dbReference type="PROSITE" id="PS51306"/>
    </source>
</evidence>
<feature type="compositionally biased region" description="Basic and acidic residues" evidence="9">
    <location>
        <begin position="784"/>
        <end position="800"/>
    </location>
</feature>
<feature type="compositionally biased region" description="Polar residues" evidence="9">
    <location>
        <begin position="1491"/>
        <end position="1514"/>
    </location>
</feature>
<feature type="compositionally biased region" description="Pro residues" evidence="9">
    <location>
        <begin position="1543"/>
        <end position="1556"/>
    </location>
</feature>
<feature type="region of interest" description="Disordered" evidence="9">
    <location>
        <begin position="105"/>
        <end position="188"/>
    </location>
</feature>
<dbReference type="GeneTree" id="ENSGT00940000157778"/>
<reference evidence="12" key="3">
    <citation type="submission" date="2025-09" db="UniProtKB">
        <authorList>
            <consortium name="Ensembl"/>
        </authorList>
    </citation>
    <scope>IDENTIFICATION</scope>
</reference>
<feature type="compositionally biased region" description="Basic and acidic residues" evidence="9">
    <location>
        <begin position="1328"/>
        <end position="1340"/>
    </location>
</feature>
<feature type="compositionally biased region" description="Pro residues" evidence="9">
    <location>
        <begin position="1524"/>
        <end position="1534"/>
    </location>
</feature>
<feature type="region of interest" description="Disordered" evidence="9">
    <location>
        <begin position="1383"/>
        <end position="1407"/>
    </location>
</feature>
<evidence type="ECO:0000259" key="11">
    <source>
        <dbReference type="PROSITE" id="PS51307"/>
    </source>
</evidence>
<feature type="region of interest" description="Disordered" evidence="9">
    <location>
        <begin position="1220"/>
        <end position="1354"/>
    </location>
</feature>
<dbReference type="InterPro" id="IPR014799">
    <property type="entry name" value="ASD2_dom"/>
</dbReference>
<proteinExistence type="inferred from homology"/>
<feature type="compositionally biased region" description="Low complexity" evidence="9">
    <location>
        <begin position="1474"/>
        <end position="1490"/>
    </location>
</feature>
<dbReference type="Proteomes" id="UP000265120">
    <property type="component" value="Chromosome 14"/>
</dbReference>
<feature type="compositionally biased region" description="Polar residues" evidence="9">
    <location>
        <begin position="1247"/>
        <end position="1259"/>
    </location>
</feature>
<accession>A0A3P8UJ43</accession>
<keyword evidence="3" id="KW-0963">Cytoplasm</keyword>
<evidence type="ECO:0000256" key="6">
    <source>
        <dbReference type="ARBA" id="ARBA00023212"/>
    </source>
</evidence>
<feature type="compositionally biased region" description="Low complexity" evidence="9">
    <location>
        <begin position="259"/>
        <end position="273"/>
    </location>
</feature>
<dbReference type="GO" id="GO:0030864">
    <property type="term" value="C:cortical actin cytoskeleton"/>
    <property type="evidence" value="ECO:0007669"/>
    <property type="project" value="TreeGrafter"/>
</dbReference>
<dbReference type="PROSITE" id="PS51307">
    <property type="entry name" value="ASD2"/>
    <property type="match status" value="1"/>
</dbReference>
<sequence>MELLEVFYRRKLRKKQKKVAETSAGADRGGGRSRGALSRATSEASVNGLATGLISKVLRFTTRRSDPASRPHSWHSAKLGEGQRTLDLDDMESMSSGWHHNYHSSVSSTNLSSGINSGSGYLRKSPDQYSSRGSMESLDPPKSSQLHYGAQQHHSLGHHVHHSGPHPAYSSCHQLSSARSSNSIDHLHSKRDSAYSSFSTSSSIPEYLASTPSYSPERSYSMETVPQTGRGSAEIQQADLHYIRTVYDTQQGVPQEQELSSSSAASLRNNSGSKGDGGSRCGQSHDLQGVCYSSSSSGSSGSSSAGIALSHRHSVGPIWGPPVNHSSCESLKGVVPPPPRRSDSYTAIRNHERPNSWSSLEHGRPLRSIQKGSWHHSSGPVALGAAKGSYGPECQLHTVIEKSPESSPTTRPRQGGGFPQPPSSPESSSGSSAPAPQTGRLILPTSIYPVPQIEPHFAQMPNYNSGLGPSMVLPALVMENLQHQCPDPQRVSGSNDVGSEGQRSMKISAAENGQQANTSSSQGPQSLCSSSSSASAQTRTQTQEAHRLLQDDLEHCRHQIDRGGPPGQTGVHRPQNHKEPHTQSFKSSSSHRSHGHQDHVHQEQNHHPQTQSTHGPRPSWTQDCRESFKPAQSRGISVHSDSVAFSRTAQGQVPPNHPPVHTQPQAPPTSASQASLGHISDSALMQHQHQDHREQDIDRDHPLTRLEIALAEVQRCAGSDGVMTASSNGSSSFEDGSQGPTRSLSVLEKVSRFEGRESSRKRRSHSTSNAHHKSSHLRLNQMTDKGRHSPRGADDLRNMLERSTTGGKPHRTMSYRGSNSEYMKYRTPADPSSALQRSRSSFQLEESREGDGNIRSPRRQEVMASMQDISINRSYRDSIKDAQSRVLRSTSFRPRDCKSVSSLTAAPLSGSSSSSQQHPPASVKFPSLEKKGPKTMPKPQGVIIPLLVPPPVTSPHTPKERHVVSPPALPSVPAVGPPPLTRICGRKRLMAEQKKRSFSEPENLNEVGVSDSETTALFRRGGETSVADRRKMFELAASRVGGGAPQFATSKPELRQLQQDALAEYVERKRGGSREEGGQRTGPRPRSAYPGFSSHPGSSSYSDTLSLSSASSMISLHDSEQTVSSERRTSCTDLRNHQSNLFYPGRVTTPRPPAQPPHSALPESLPEILTTFPQDLISEAGLRRPSQSGSRDSGLGLQLHSNESPLSLGLSYKLNGALQRAGSHRGSGKSASSEDLLERAEEEQIPPQHQRSRSPPTVETNKKDCPPGDIRTSFVSDRGSCTLAENRPADPEVLENLSSQNSLKSIQSSEPSQDSGSPVSSSSYTPVSRRERQRNGERQRAHSTSTLAASVGLPCPWDQDGAVSEWQSSERLSLANMDAITFPETPQSSISDRTSSQVIDETPSAGRQTWRRLSEAGVLEETEKDVHRGRAYSLETRRLNTSEVNNICPVVPKSPPNMDVSVPPHSRDEEKSESSPSLSLPSFRHLSSLRISESSLFGSSEQQQPLETSTARSQQDFDEVFLQSPPPPSPPPPIKETCIIEDFPPPPASPPPPPPLLEMDEEHRYSSRESPSSELSNSSVPAPGSFLPFPPLPSLFFPSSPPPPPSPSFHPPPPPPPRTLSTINTYTTAEESLCLEYQPFPKQEKKPEELRMEELAQKLVVKDGSLAPLLDTWGSKSTVDLMTEIFPHSRSTDLSSWQHMSSGQLGHRIRDVLCDSGEKMEEKTDINSLKVELCEALSSSVEALQKEKEQLSEEQRRHQVLGSNIEALVQDQLRSNEREKYSMFIGDLEKIVNLLLSLCSRLSRINRSLMVLEKEELTEEEAMEEKKSLLRKQSLILRQTEDAWELKENLDRRQRVVQTILAGYLTEQQLRDYRRYVSTKPSLLIRRRHLEDLSKQWEEQLKQLVESLPADVLEAQGWSRTSSFTWSNSTSTTCSSSLPLLLPQPVVAGPAHSIRSTTVTSL</sequence>
<keyword evidence="6" id="KW-0206">Cytoskeleton</keyword>
<feature type="domain" description="ASD2" evidence="11">
    <location>
        <begin position="1606"/>
        <end position="1909"/>
    </location>
</feature>
<dbReference type="RefSeq" id="XP_008322966.1">
    <property type="nucleotide sequence ID" value="XM_008324744.3"/>
</dbReference>
<feature type="compositionally biased region" description="Polar residues" evidence="9">
    <location>
        <begin position="105"/>
        <end position="119"/>
    </location>
</feature>
<dbReference type="GO" id="GO:0007015">
    <property type="term" value="P:actin filament organization"/>
    <property type="evidence" value="ECO:0007669"/>
    <property type="project" value="TreeGrafter"/>
</dbReference>
<feature type="region of interest" description="Disordered" evidence="9">
    <location>
        <begin position="401"/>
        <end position="439"/>
    </location>
</feature>
<dbReference type="GO" id="GO:0005912">
    <property type="term" value="C:adherens junction"/>
    <property type="evidence" value="ECO:0007669"/>
    <property type="project" value="TreeGrafter"/>
</dbReference>
<evidence type="ECO:0000256" key="2">
    <source>
        <dbReference type="ARBA" id="ARBA00006469"/>
    </source>
</evidence>
<dbReference type="GO" id="GO:0016324">
    <property type="term" value="C:apical plasma membrane"/>
    <property type="evidence" value="ECO:0007669"/>
    <property type="project" value="TreeGrafter"/>
</dbReference>
<feature type="coiled-coil region" evidence="8">
    <location>
        <begin position="1734"/>
        <end position="1764"/>
    </location>
</feature>
<feature type="region of interest" description="Disordered" evidence="9">
    <location>
        <begin position="558"/>
        <end position="675"/>
    </location>
</feature>
<comment type="similarity">
    <text evidence="2">Belongs to the shroom family.</text>
</comment>
<dbReference type="Pfam" id="PF08688">
    <property type="entry name" value="ASD1"/>
    <property type="match status" value="1"/>
</dbReference>
<feature type="compositionally biased region" description="Basic residues" evidence="9">
    <location>
        <begin position="759"/>
        <end position="776"/>
    </location>
</feature>
<feature type="compositionally biased region" description="Basic and acidic residues" evidence="9">
    <location>
        <begin position="1117"/>
        <end position="1136"/>
    </location>
</feature>
<feature type="region of interest" description="Disordered" evidence="9">
    <location>
        <begin position="1117"/>
        <end position="1162"/>
    </location>
</feature>
<feature type="region of interest" description="Disordered" evidence="9">
    <location>
        <begin position="1597"/>
        <end position="1622"/>
    </location>
</feature>
<feature type="compositionally biased region" description="Polar residues" evidence="9">
    <location>
        <begin position="833"/>
        <end position="844"/>
    </location>
</feature>
<feature type="compositionally biased region" description="Polar residues" evidence="9">
    <location>
        <begin position="171"/>
        <end position="184"/>
    </location>
</feature>
<feature type="region of interest" description="Disordered" evidence="9">
    <location>
        <begin position="329"/>
        <end position="363"/>
    </location>
</feature>
<keyword evidence="5 7" id="KW-0009">Actin-binding</keyword>
<dbReference type="GO" id="GO:0043296">
    <property type="term" value="C:apical junction complex"/>
    <property type="evidence" value="ECO:0007669"/>
    <property type="project" value="TreeGrafter"/>
</dbReference>
<dbReference type="GO" id="GO:0051015">
    <property type="term" value="F:actin filament binding"/>
    <property type="evidence" value="ECO:0007669"/>
    <property type="project" value="InterPro"/>
</dbReference>
<feature type="compositionally biased region" description="Low complexity" evidence="9">
    <location>
        <begin position="726"/>
        <end position="737"/>
    </location>
</feature>
<evidence type="ECO:0000256" key="3">
    <source>
        <dbReference type="ARBA" id="ARBA00022490"/>
    </source>
</evidence>
<feature type="compositionally biased region" description="Polar residues" evidence="9">
    <location>
        <begin position="607"/>
        <end position="622"/>
    </location>
</feature>
<dbReference type="Ensembl" id="ENSCSET00000002437.1">
    <property type="protein sequence ID" value="ENSCSEP00000002397.1"/>
    <property type="gene ID" value="ENSCSEG00000001602.1"/>
</dbReference>
<feature type="compositionally biased region" description="Basic residues" evidence="9">
    <location>
        <begin position="155"/>
        <end position="164"/>
    </location>
</feature>
<feature type="compositionally biased region" description="Basic and acidic residues" evidence="9">
    <location>
        <begin position="595"/>
        <end position="606"/>
    </location>
</feature>